<evidence type="ECO:0000313" key="2">
    <source>
        <dbReference type="Proteomes" id="UP001152561"/>
    </source>
</evidence>
<name>A0A9Q1L5H6_9SOLA</name>
<dbReference type="EMBL" id="JAJAGQ010000024">
    <property type="protein sequence ID" value="KAJ8527122.1"/>
    <property type="molecule type" value="Genomic_DNA"/>
</dbReference>
<evidence type="ECO:0000313" key="1">
    <source>
        <dbReference type="EMBL" id="KAJ8527122.1"/>
    </source>
</evidence>
<sequence length="397" mass="44642">MKLLRLLKKYYCSIFKKKKKKKQMANVEKVVGVKKVKQKDPDGWDVSMPLPGDIIEGVAELAADDDSFIQAKAWSELTLFLGKIAGHFIWLKVRRGESTLKLRGYVLVERRRSNLQKRFVVRAASDHRHLAVIAELTLARCTELQEMSRRIVTSGSRGYNQMGLQYDWKMKVGIYLPDSRSTVVSSIVFMPLTREYRVEGTIVRTMAWFSAAVSSGIPLVFVNIQTEQISNLETRNTSGKDLTCSRQLDGYVGNQSSQGIRLWYLPGISEVPLELTPGPGETRFGIDIKRTDEGFVSIYSVPKGTAAERAGLVHLFEQAKQSKHHLVISRLEGKSLLPSSVSPEGLIYCCDHDDIKETLNLAMERSESIRLHIMSWPNQITQNTTRSIGAAAIMPPN</sequence>
<dbReference type="Proteomes" id="UP001152561">
    <property type="component" value="Unassembled WGS sequence"/>
</dbReference>
<reference evidence="2" key="1">
    <citation type="journal article" date="2023" name="Proc. Natl. Acad. Sci. U.S.A.">
        <title>Genomic and structural basis for evolution of tropane alkaloid biosynthesis.</title>
        <authorList>
            <person name="Wanga Y.-J."/>
            <person name="Taina T."/>
            <person name="Yua J.-Y."/>
            <person name="Lia J."/>
            <person name="Xua B."/>
            <person name="Chenc J."/>
            <person name="D'Auriad J.C."/>
            <person name="Huanga J.-P."/>
            <person name="Huanga S.-X."/>
        </authorList>
    </citation>
    <scope>NUCLEOTIDE SEQUENCE [LARGE SCALE GENOMIC DNA]</scope>
    <source>
        <strain evidence="2">cv. KIB-2019</strain>
    </source>
</reference>
<dbReference type="OrthoDB" id="741600at2759"/>
<dbReference type="AlphaFoldDB" id="A0A9Q1L5H6"/>
<accession>A0A9Q1L5H6</accession>
<proteinExistence type="predicted"/>
<organism evidence="1 2">
    <name type="scientific">Anisodus acutangulus</name>
    <dbReference type="NCBI Taxonomy" id="402998"/>
    <lineage>
        <taxon>Eukaryota</taxon>
        <taxon>Viridiplantae</taxon>
        <taxon>Streptophyta</taxon>
        <taxon>Embryophyta</taxon>
        <taxon>Tracheophyta</taxon>
        <taxon>Spermatophyta</taxon>
        <taxon>Magnoliopsida</taxon>
        <taxon>eudicotyledons</taxon>
        <taxon>Gunneridae</taxon>
        <taxon>Pentapetalae</taxon>
        <taxon>asterids</taxon>
        <taxon>lamiids</taxon>
        <taxon>Solanales</taxon>
        <taxon>Solanaceae</taxon>
        <taxon>Solanoideae</taxon>
        <taxon>Hyoscyameae</taxon>
        <taxon>Anisodus</taxon>
    </lineage>
</organism>
<keyword evidence="2" id="KW-1185">Reference proteome</keyword>
<dbReference type="PANTHER" id="PTHR33984:SF10">
    <property type="entry name" value="S1 MOTIF DOMAIN-CONTAINING PROTEIN"/>
    <property type="match status" value="1"/>
</dbReference>
<dbReference type="PANTHER" id="PTHR33984">
    <property type="entry name" value="OS02G0717600 PROTEIN"/>
    <property type="match status" value="1"/>
</dbReference>
<comment type="caution">
    <text evidence="1">The sequence shown here is derived from an EMBL/GenBank/DDBJ whole genome shotgun (WGS) entry which is preliminary data.</text>
</comment>
<gene>
    <name evidence="1" type="ORF">K7X08_029599</name>
</gene>
<protein>
    <submittedName>
        <fullName evidence="1">Uncharacterized protein</fullName>
    </submittedName>
</protein>